<evidence type="ECO:0000313" key="3">
    <source>
        <dbReference type="Proteomes" id="UP000317778"/>
    </source>
</evidence>
<name>A0A532V7H2_UNCT6</name>
<organism evidence="2 3">
    <name type="scientific">candidate division TA06 bacterium B3_TA06</name>
    <dbReference type="NCBI Taxonomy" id="2012487"/>
    <lineage>
        <taxon>Bacteria</taxon>
        <taxon>Bacteria division TA06</taxon>
    </lineage>
</organism>
<dbReference type="EMBL" id="NJBO01000006">
    <property type="protein sequence ID" value="TKJ43148.1"/>
    <property type="molecule type" value="Genomic_DNA"/>
</dbReference>
<dbReference type="InterPro" id="IPR056695">
    <property type="entry name" value="DUF7793"/>
</dbReference>
<reference evidence="2 3" key="1">
    <citation type="submission" date="2017-06" db="EMBL/GenBank/DDBJ databases">
        <title>Novel microbial phyla capable of carbon fixation and sulfur reduction in deep-sea sediments.</title>
        <authorList>
            <person name="Huang J."/>
            <person name="Baker B."/>
            <person name="Wang Y."/>
        </authorList>
    </citation>
    <scope>NUCLEOTIDE SEQUENCE [LARGE SCALE GENOMIC DNA]</scope>
    <source>
        <strain evidence="2">B3_TA06</strain>
    </source>
</reference>
<evidence type="ECO:0000313" key="2">
    <source>
        <dbReference type="EMBL" id="TKJ43148.1"/>
    </source>
</evidence>
<proteinExistence type="predicted"/>
<sequence>MRHISKYDENKVVLHIRYIVGLTTDEHLQIAERAEELPLEKSQPSLIDLSDAKTLQVDRNTGRKVTDMINKIGIEGARTAIVEASPLMRFIMNMYFSMIKHGIKTKFFDTCEEALTWLKEK</sequence>
<dbReference type="AlphaFoldDB" id="A0A532V7H2"/>
<dbReference type="Pfam" id="PF25056">
    <property type="entry name" value="DUF7793"/>
    <property type="match status" value="1"/>
</dbReference>
<feature type="domain" description="DUF7793" evidence="1">
    <location>
        <begin position="13"/>
        <end position="120"/>
    </location>
</feature>
<protein>
    <recommendedName>
        <fullName evidence="1">DUF7793 domain-containing protein</fullName>
    </recommendedName>
</protein>
<comment type="caution">
    <text evidence="2">The sequence shown here is derived from an EMBL/GenBank/DDBJ whole genome shotgun (WGS) entry which is preliminary data.</text>
</comment>
<dbReference type="Gene3D" id="3.40.970.30">
    <property type="entry name" value="yp_829618.1 like domains"/>
    <property type="match status" value="1"/>
</dbReference>
<accession>A0A532V7H2</accession>
<evidence type="ECO:0000259" key="1">
    <source>
        <dbReference type="Pfam" id="PF25056"/>
    </source>
</evidence>
<dbReference type="Proteomes" id="UP000317778">
    <property type="component" value="Unassembled WGS sequence"/>
</dbReference>
<gene>
    <name evidence="2" type="ORF">CEE36_05200</name>
</gene>